<feature type="region of interest" description="Disordered" evidence="2">
    <location>
        <begin position="1"/>
        <end position="25"/>
    </location>
</feature>
<dbReference type="AlphaFoldDB" id="A0A166DPC8"/>
<organism evidence="3 4">
    <name type="scientific">Sistotremastrum suecicum HHB10207 ss-3</name>
    <dbReference type="NCBI Taxonomy" id="1314776"/>
    <lineage>
        <taxon>Eukaryota</taxon>
        <taxon>Fungi</taxon>
        <taxon>Dikarya</taxon>
        <taxon>Basidiomycota</taxon>
        <taxon>Agaricomycotina</taxon>
        <taxon>Agaricomycetes</taxon>
        <taxon>Sistotremastrales</taxon>
        <taxon>Sistotremastraceae</taxon>
        <taxon>Sistotremastrum</taxon>
    </lineage>
</organism>
<dbReference type="Proteomes" id="UP000076798">
    <property type="component" value="Unassembled WGS sequence"/>
</dbReference>
<accession>A0A166DPC8</accession>
<feature type="compositionally biased region" description="Polar residues" evidence="2">
    <location>
        <begin position="236"/>
        <end position="254"/>
    </location>
</feature>
<protein>
    <submittedName>
        <fullName evidence="3">Uncharacterized protein</fullName>
    </submittedName>
</protein>
<keyword evidence="1" id="KW-0175">Coiled coil</keyword>
<name>A0A166DPC8_9AGAM</name>
<feature type="compositionally biased region" description="Polar residues" evidence="2">
    <location>
        <begin position="1"/>
        <end position="11"/>
    </location>
</feature>
<evidence type="ECO:0000256" key="1">
    <source>
        <dbReference type="SAM" id="Coils"/>
    </source>
</evidence>
<gene>
    <name evidence="3" type="ORF">SISSUDRAFT_1061687</name>
</gene>
<feature type="coiled-coil region" evidence="1">
    <location>
        <begin position="46"/>
        <end position="137"/>
    </location>
</feature>
<reference evidence="3 4" key="1">
    <citation type="journal article" date="2016" name="Mol. Biol. Evol.">
        <title>Comparative Genomics of Early-Diverging Mushroom-Forming Fungi Provides Insights into the Origins of Lignocellulose Decay Capabilities.</title>
        <authorList>
            <person name="Nagy L.G."/>
            <person name="Riley R."/>
            <person name="Tritt A."/>
            <person name="Adam C."/>
            <person name="Daum C."/>
            <person name="Floudas D."/>
            <person name="Sun H."/>
            <person name="Yadav J.S."/>
            <person name="Pangilinan J."/>
            <person name="Larsson K.H."/>
            <person name="Matsuura K."/>
            <person name="Barry K."/>
            <person name="Labutti K."/>
            <person name="Kuo R."/>
            <person name="Ohm R.A."/>
            <person name="Bhattacharya S.S."/>
            <person name="Shirouzu T."/>
            <person name="Yoshinaga Y."/>
            <person name="Martin F.M."/>
            <person name="Grigoriev I.V."/>
            <person name="Hibbett D.S."/>
        </authorList>
    </citation>
    <scope>NUCLEOTIDE SEQUENCE [LARGE SCALE GENOMIC DNA]</scope>
    <source>
        <strain evidence="3 4">HHB10207 ss-3</strain>
    </source>
</reference>
<dbReference type="EMBL" id="KV428057">
    <property type="protein sequence ID" value="KZT38754.1"/>
    <property type="molecule type" value="Genomic_DNA"/>
</dbReference>
<proteinExistence type="predicted"/>
<evidence type="ECO:0000313" key="4">
    <source>
        <dbReference type="Proteomes" id="UP000076798"/>
    </source>
</evidence>
<evidence type="ECO:0000256" key="2">
    <source>
        <dbReference type="SAM" id="MobiDB-lite"/>
    </source>
</evidence>
<feature type="region of interest" description="Disordered" evidence="2">
    <location>
        <begin position="187"/>
        <end position="212"/>
    </location>
</feature>
<feature type="region of interest" description="Disordered" evidence="2">
    <location>
        <begin position="228"/>
        <end position="269"/>
    </location>
</feature>
<evidence type="ECO:0000313" key="3">
    <source>
        <dbReference type="EMBL" id="KZT38754.1"/>
    </source>
</evidence>
<keyword evidence="4" id="KW-1185">Reference proteome</keyword>
<sequence>MSKANSPSFTTAPEPPTPHCDAVFSPTIDATHSISVKSLSSSNANSEDLAKEIEQLSVLLEAERRKNKSLRWVVAQREERIEELEAHTKRQSEGRAKELEQRVSQLEDILSWTTERMESAEHSLSELRKQHSTLTEAGNYSNSASTGIIELSGDPSLYSTFYPTWTPAPAVPEDAPVIPPVITPTRMTATPPPSPPLYSTPKKQSIPIPFPPENIKKVRLTKYQERASQKFDRFSNDVQRASLRRNQSGESSVLLSPCFPSKGLGREEE</sequence>